<sequence>MDFFQLAVSFSTKGELTMNTLFRKRWFSVPICALSIISHVGLLSFTPYALAAESTAGAVSSNKKAQDAVNFYNTLPGISASGQGTVTYGNGQSVDLNSIYPDQQGSSTSLDDLKKVYGEDSDTNKLGTSTGTTLSTENSLRGEAYRTVQSSSRTTTQLKDTDSIFNKHKDFLENQKEYMTLLGDCSTQTILDKKDTVNHIPDYRECTRTLDVSGQYHLYHPYVAGILSHNSGPANIQTCGEGCITLWVGTVGDDYWRGNCTIFEEEMSVKVKNAQAITSVKLTRAKWDDYMQVYVGGTSKSDIVWAGPDGINVFPPETPGRCERNTSWDRNPNVDITEKFKQSNDDGVVHFKTRTSVTGAGEGYAKIEIRFDVNKIVTNDIWEHPDQGYDKFVKAVEQGYCQSYSATCNDSIVPDSNGCATIDGVLVCADDFDAVPPFGLSPFCRNALVTANCGADAGTNNTCKEFEKASCDFIRSSCLDGASGDTSGCWQASEVWDCGMDVVVPSTGSHEEYQCPGGVQCINGTCLAPTSEPSGDFATAAAMLQAATYAQNDLSCDTSTETNNDAAACEVFKGEAMECKSAMGGWVDCCNQPVDVSWLQYLQLTYYTLKVTDAVSVQAGVFEQGKGIFDMGSELASNAFDAIAKPAISAFDSLTGNAGSAVAEKVSDMGISSAINEGIGALTKQVAQWTLDTFGSGVTNMLFEAGASGAGSAAGGAAVDSTGQMAANVQLSSTVMSAVSVVGYAYMAYQMANILVNIIWACTENEFKLAVKKETKLAIHIDSWCQTKVLGQCIEKRSSYCAFNSQIGRIIQEQGRRQLGLNWGNNSKNPDCRGLTLDEFGKIDFNKIDLSEWIGSLYEADLLPTPDDISLDSITGKGSVLNIDGTRKNSLERFESGIDGVDVQGTKETLKEKMRVK</sequence>
<dbReference type="Pfam" id="PF06986">
    <property type="entry name" value="F_T4SS_TraN"/>
    <property type="match status" value="2"/>
</dbReference>
<proteinExistence type="predicted"/>
<dbReference type="AlphaFoldDB" id="A0A9E9KTJ1"/>
<dbReference type="EMBL" id="CP114206">
    <property type="protein sequence ID" value="WAT94264.1"/>
    <property type="molecule type" value="Genomic_DNA"/>
</dbReference>
<name>A0A9E9KTJ1_9ESCH</name>
<dbReference type="NCBIfam" id="NF011458">
    <property type="entry name" value="PRK14876.1"/>
    <property type="match status" value="1"/>
</dbReference>
<dbReference type="RefSeq" id="WP_251118650.1">
    <property type="nucleotide sequence ID" value="NZ_CP114206.1"/>
</dbReference>
<organism evidence="1">
    <name type="scientific">Escherichia sp. J-18004577</name>
    <dbReference type="NCBI Taxonomy" id="2996464"/>
    <lineage>
        <taxon>Bacteria</taxon>
        <taxon>Pseudomonadati</taxon>
        <taxon>Pseudomonadota</taxon>
        <taxon>Gammaproteobacteria</taxon>
        <taxon>Enterobacterales</taxon>
        <taxon>Enterobacteriaceae</taxon>
        <taxon>Escherichia</taxon>
    </lineage>
</organism>
<gene>
    <name evidence="1" type="primary">traN</name>
    <name evidence="1" type="ORF">OS905_00700</name>
</gene>
<evidence type="ECO:0000313" key="1">
    <source>
        <dbReference type="EMBL" id="WAT94264.1"/>
    </source>
</evidence>
<dbReference type="InterPro" id="IPR014121">
    <property type="entry name" value="TraN_Ftype"/>
</dbReference>
<keyword evidence="1" id="KW-0614">Plasmid</keyword>
<protein>
    <submittedName>
        <fullName evidence="1">Conjugal transfer mating pair stabilization protein TraN</fullName>
    </submittedName>
</protein>
<geneLocation type="plasmid" evidence="1">
    <name>pJ14577</name>
</geneLocation>
<accession>A0A9E9KTJ1</accession>
<reference evidence="1" key="1">
    <citation type="submission" date="2022-11" db="EMBL/GenBank/DDBJ databases">
        <authorList>
            <person name="Hao Y."/>
        </authorList>
    </citation>
    <scope>NUCLEOTIDE SEQUENCE</scope>
    <source>
        <strain evidence="1">J-18004577</strain>
        <plasmid evidence="1">pJ14577</plasmid>
    </source>
</reference>